<accession>A0ABY7FWF4</accession>
<dbReference type="InterPro" id="IPR037120">
    <property type="entry name" value="Haem_peroxidase_sf_animal"/>
</dbReference>
<organism evidence="5 6">
    <name type="scientific">Mya arenaria</name>
    <name type="common">Soft-shell clam</name>
    <dbReference type="NCBI Taxonomy" id="6604"/>
    <lineage>
        <taxon>Eukaryota</taxon>
        <taxon>Metazoa</taxon>
        <taxon>Spiralia</taxon>
        <taxon>Lophotrochozoa</taxon>
        <taxon>Mollusca</taxon>
        <taxon>Bivalvia</taxon>
        <taxon>Autobranchia</taxon>
        <taxon>Heteroconchia</taxon>
        <taxon>Euheterodonta</taxon>
        <taxon>Imparidentia</taxon>
        <taxon>Neoheterodontei</taxon>
        <taxon>Myida</taxon>
        <taxon>Myoidea</taxon>
        <taxon>Myidae</taxon>
        <taxon>Mya</taxon>
    </lineage>
</organism>
<evidence type="ECO:0000256" key="2">
    <source>
        <dbReference type="ARBA" id="ARBA00022525"/>
    </source>
</evidence>
<feature type="region of interest" description="Disordered" evidence="4">
    <location>
        <begin position="671"/>
        <end position="712"/>
    </location>
</feature>
<keyword evidence="6" id="KW-1185">Reference proteome</keyword>
<dbReference type="PANTHER" id="PTHR11475:SF4">
    <property type="entry name" value="CHORION PEROXIDASE"/>
    <property type="match status" value="1"/>
</dbReference>
<name>A0ABY7FWF4_MYAAR</name>
<dbReference type="InterPro" id="IPR010255">
    <property type="entry name" value="Haem_peroxidase_sf"/>
</dbReference>
<proteinExistence type="predicted"/>
<evidence type="ECO:0000256" key="1">
    <source>
        <dbReference type="ARBA" id="ARBA00004613"/>
    </source>
</evidence>
<dbReference type="PRINTS" id="PR00457">
    <property type="entry name" value="ANPEROXIDASE"/>
</dbReference>
<evidence type="ECO:0000313" key="6">
    <source>
        <dbReference type="Proteomes" id="UP001164746"/>
    </source>
</evidence>
<dbReference type="EMBL" id="CP111025">
    <property type="protein sequence ID" value="WAR26525.1"/>
    <property type="molecule type" value="Genomic_DNA"/>
</dbReference>
<evidence type="ECO:0000313" key="5">
    <source>
        <dbReference type="EMBL" id="WAR26525.1"/>
    </source>
</evidence>
<dbReference type="SUPFAM" id="SSF48113">
    <property type="entry name" value="Heme-dependent peroxidases"/>
    <property type="match status" value="1"/>
</dbReference>
<protein>
    <submittedName>
        <fullName evidence="5">PXDN-like protein</fullName>
    </submittedName>
</protein>
<dbReference type="Proteomes" id="UP001164746">
    <property type="component" value="Chromosome 14"/>
</dbReference>
<evidence type="ECO:0000256" key="3">
    <source>
        <dbReference type="ARBA" id="ARBA00023180"/>
    </source>
</evidence>
<dbReference type="Gene3D" id="1.10.640.10">
    <property type="entry name" value="Haem peroxidase domain superfamily, animal type"/>
    <property type="match status" value="2"/>
</dbReference>
<comment type="subcellular location">
    <subcellularLocation>
        <location evidence="1">Secreted</location>
    </subcellularLocation>
</comment>
<reference evidence="5" key="1">
    <citation type="submission" date="2022-11" db="EMBL/GenBank/DDBJ databases">
        <title>Centuries of genome instability and evolution in soft-shell clam transmissible cancer (bioRxiv).</title>
        <authorList>
            <person name="Hart S.F.M."/>
            <person name="Yonemitsu M.A."/>
            <person name="Giersch R.M."/>
            <person name="Beal B.F."/>
            <person name="Arriagada G."/>
            <person name="Davis B.W."/>
            <person name="Ostrander E.A."/>
            <person name="Goff S.P."/>
            <person name="Metzger M.J."/>
        </authorList>
    </citation>
    <scope>NUCLEOTIDE SEQUENCE</scope>
    <source>
        <strain evidence="5">MELC-2E11</strain>
        <tissue evidence="5">Siphon/mantle</tissue>
    </source>
</reference>
<dbReference type="InterPro" id="IPR019791">
    <property type="entry name" value="Haem_peroxidase_animal"/>
</dbReference>
<dbReference type="PROSITE" id="PS50292">
    <property type="entry name" value="PEROXIDASE_3"/>
    <property type="match status" value="1"/>
</dbReference>
<keyword evidence="3" id="KW-0325">Glycoprotein</keyword>
<keyword evidence="2" id="KW-0964">Secreted</keyword>
<evidence type="ECO:0000256" key="4">
    <source>
        <dbReference type="SAM" id="MobiDB-lite"/>
    </source>
</evidence>
<dbReference type="PANTHER" id="PTHR11475">
    <property type="entry name" value="OXIDASE/PEROXIDASE"/>
    <property type="match status" value="1"/>
</dbReference>
<gene>
    <name evidence="5" type="ORF">MAR_012229</name>
</gene>
<dbReference type="Pfam" id="PF03098">
    <property type="entry name" value="An_peroxidase"/>
    <property type="match status" value="2"/>
</dbReference>
<sequence length="739" mass="82457">MRATSTASLLVQSLTRMGAQWNLMEVITLPVGRNVESWKSVTSPSMIGGEVVDTNKDELFDDDTLHTFWVRFENDKLQVARNAISISAGKADSLTAKFPVFDRIILETEPGRPQSLAGLPFLFESHVVRFGIRTPGAASNLDNKHVIDLENTNTNEKLTVTFRANRTGNEINVDEIVINFRRDLTSPVEEVTVQSVKVPHVDFVDGSGKTHNEFSAFWISAISNRLYAGAGNEVGKNAMIDLYSIPQGTTAFRPNDVIVRSMDVQWGTPRKTSLAGRSLPTARDVSLAVHTNIGASTTWSDTLTMAVMQMGQFVDHDLIATPVETGSGHINCHCVNGSYIETEEIESRFCFNINITEKTDPSGSQGEFSSEKFDCFAFVRNREQLNELTAYVDGSNIYGSEQTAAKELRKHDEHLRGDFRVNEQPSLASMHTLWVREHNRVAQELVDNCGYEDDTEAASNELYHAARRIVIAEYQTSVTENLFRMGTKIALDLAALNIQRGRDHGVSYCATRKALGLKVPATFQEAENMELFSTETIALLKDCYDRICDIDLFTAIVAELPLQNRTDQTSDSPIPETLNHIQGDMFQKLKLGDRFWFEFPRAGFNEAQKEALRKITLSTIICENVLKSGSDEIQPNAFHVAGEGNEKVSCNAIPKLDITLFQRDSFELRDEGTEGAAQRDYNIPPANDGTSGEADRILPNEPEGNTVDDAAEEREIEDEIDHLIDMFARLDEKEPHEEN</sequence>